<evidence type="ECO:0000313" key="2">
    <source>
        <dbReference type="Proteomes" id="UP000655208"/>
    </source>
</evidence>
<reference evidence="1" key="1">
    <citation type="journal article" date="2014" name="Int. J. Syst. Evol. Microbiol.">
        <title>Complete genome sequence of Corynebacterium casei LMG S-19264T (=DSM 44701T), isolated from a smear-ripened cheese.</title>
        <authorList>
            <consortium name="US DOE Joint Genome Institute (JGI-PGF)"/>
            <person name="Walter F."/>
            <person name="Albersmeier A."/>
            <person name="Kalinowski J."/>
            <person name="Ruckert C."/>
        </authorList>
    </citation>
    <scope>NUCLEOTIDE SEQUENCE</scope>
    <source>
        <strain evidence="1">CGMCC 4.7308</strain>
    </source>
</reference>
<comment type="caution">
    <text evidence="1">The sequence shown here is derived from an EMBL/GenBank/DDBJ whole genome shotgun (WGS) entry which is preliminary data.</text>
</comment>
<proteinExistence type="predicted"/>
<evidence type="ECO:0000313" key="1">
    <source>
        <dbReference type="EMBL" id="GGM06540.1"/>
    </source>
</evidence>
<gene>
    <name evidence="1" type="ORF">GCM10011594_28260</name>
</gene>
<dbReference type="RefSeq" id="WP_188942538.1">
    <property type="nucleotide sequence ID" value="NZ_BMNA01000005.1"/>
</dbReference>
<keyword evidence="2" id="KW-1185">Reference proteome</keyword>
<evidence type="ECO:0008006" key="3">
    <source>
        <dbReference type="Google" id="ProtNLM"/>
    </source>
</evidence>
<name>A0A917WI30_9ACTN</name>
<protein>
    <recommendedName>
        <fullName evidence="3">DivIVA domain-containing protein</fullName>
    </recommendedName>
</protein>
<dbReference type="Proteomes" id="UP000655208">
    <property type="component" value="Unassembled WGS sequence"/>
</dbReference>
<dbReference type="EMBL" id="BMNA01000005">
    <property type="protein sequence ID" value="GGM06540.1"/>
    <property type="molecule type" value="Genomic_DNA"/>
</dbReference>
<sequence>MYRVFEALDELVTIVEEARGLPMTASCVVPRGDVLELLDDVRDALPGELDDAQDVLDHRDEMVDTAKATAERTVADATAEAHRLVSTARAEAEQTVAAAQAEADRRVEEATHRAEAVLARAQADADRTIQAGQDQHDALVSRGTGEADRLVAAGRASYDRSVAEGKAEQARLVSQSEVVQAAHRESAEILDAAHADVDRMRADCDSYVDAKLASLEEILTKTLRTVGRGRTALRSGAVADYRD</sequence>
<organism evidence="1 2">
    <name type="scientific">Nakamurella endophytica</name>
    <dbReference type="NCBI Taxonomy" id="1748367"/>
    <lineage>
        <taxon>Bacteria</taxon>
        <taxon>Bacillati</taxon>
        <taxon>Actinomycetota</taxon>
        <taxon>Actinomycetes</taxon>
        <taxon>Nakamurellales</taxon>
        <taxon>Nakamurellaceae</taxon>
        <taxon>Nakamurella</taxon>
    </lineage>
</organism>
<dbReference type="PANTHER" id="PTHR38010:SF1">
    <property type="entry name" value="SLR0848 PROTEIN"/>
    <property type="match status" value="1"/>
</dbReference>
<dbReference type="AlphaFoldDB" id="A0A917WI30"/>
<dbReference type="PANTHER" id="PTHR38010">
    <property type="entry name" value="SLR0848 PROTEIN"/>
    <property type="match status" value="1"/>
</dbReference>
<reference evidence="1" key="2">
    <citation type="submission" date="2020-09" db="EMBL/GenBank/DDBJ databases">
        <authorList>
            <person name="Sun Q."/>
            <person name="Zhou Y."/>
        </authorList>
    </citation>
    <scope>NUCLEOTIDE SEQUENCE</scope>
    <source>
        <strain evidence="1">CGMCC 4.7308</strain>
    </source>
</reference>
<accession>A0A917WI30</accession>